<dbReference type="InterPro" id="IPR013783">
    <property type="entry name" value="Ig-like_fold"/>
</dbReference>
<evidence type="ECO:0000313" key="2">
    <source>
        <dbReference type="EMBL" id="NDV38354.1"/>
    </source>
</evidence>
<proteinExistence type="predicted"/>
<dbReference type="InterPro" id="IPR014756">
    <property type="entry name" value="Ig_E-set"/>
</dbReference>
<protein>
    <submittedName>
        <fullName evidence="2">Uncharacterized protein</fullName>
    </submittedName>
</protein>
<feature type="region of interest" description="Disordered" evidence="1">
    <location>
        <begin position="1"/>
        <end position="55"/>
    </location>
</feature>
<evidence type="ECO:0000256" key="1">
    <source>
        <dbReference type="SAM" id="MobiDB-lite"/>
    </source>
</evidence>
<organism evidence="2">
    <name type="scientific">Arcella intermedia</name>
    <dbReference type="NCBI Taxonomy" id="1963864"/>
    <lineage>
        <taxon>Eukaryota</taxon>
        <taxon>Amoebozoa</taxon>
        <taxon>Tubulinea</taxon>
        <taxon>Elardia</taxon>
        <taxon>Arcellinida</taxon>
        <taxon>Sphaerothecina</taxon>
        <taxon>Arcellidae</taxon>
        <taxon>Arcella</taxon>
    </lineage>
</organism>
<name>A0A6B2LMX3_9EUKA</name>
<dbReference type="Gene3D" id="2.60.40.10">
    <property type="entry name" value="Immunoglobulins"/>
    <property type="match status" value="1"/>
</dbReference>
<dbReference type="Pfam" id="PF00630">
    <property type="entry name" value="Filamin"/>
    <property type="match status" value="1"/>
</dbReference>
<dbReference type="InterPro" id="IPR017868">
    <property type="entry name" value="Filamin/ABP280_repeat-like"/>
</dbReference>
<dbReference type="SUPFAM" id="SSF81296">
    <property type="entry name" value="E set domains"/>
    <property type="match status" value="1"/>
</dbReference>
<reference evidence="2" key="1">
    <citation type="journal article" date="2020" name="J. Eukaryot. Microbiol.">
        <title>De novo Sequencing, Assembly and Annotation of the Transcriptome for the Free-Living Testate Amoeba Arcella intermedia.</title>
        <authorList>
            <person name="Ribeiro G.M."/>
            <person name="Porfirio-Sousa A.L."/>
            <person name="Maurer-Alcala X.X."/>
            <person name="Katz L.A."/>
            <person name="Lahr D.J.G."/>
        </authorList>
    </citation>
    <scope>NUCLEOTIDE SEQUENCE</scope>
</reference>
<dbReference type="EMBL" id="GIBP01009385">
    <property type="protein sequence ID" value="NDV38354.1"/>
    <property type="molecule type" value="Transcribed_RNA"/>
</dbReference>
<dbReference type="AlphaFoldDB" id="A0A6B2LMX3"/>
<sequence length="138" mass="16428">MKREEERKREEEERIHREMEEKMRKEEEDRIRREEEERKRKEEEERLRREEEERNRIEGQISAITFIFHALNRNGEPKTTGGDTDAFEVTSNGEKITMIEDAGDGTYTVDYNCVPGINEVDVKYKGQSIKGFPVVFSI</sequence>
<accession>A0A6B2LMX3</accession>